<evidence type="ECO:0000256" key="3">
    <source>
        <dbReference type="ARBA" id="ARBA00012438"/>
    </source>
</evidence>
<dbReference type="InterPro" id="IPR050428">
    <property type="entry name" value="TCS_sensor_his_kinase"/>
</dbReference>
<dbReference type="Gene3D" id="3.30.565.10">
    <property type="entry name" value="Histidine kinase-like ATPase, C-terminal domain"/>
    <property type="match status" value="1"/>
</dbReference>
<evidence type="ECO:0000256" key="6">
    <source>
        <dbReference type="ARBA" id="ARBA00022692"/>
    </source>
</evidence>
<proteinExistence type="predicted"/>
<feature type="compositionally biased region" description="Low complexity" evidence="11">
    <location>
        <begin position="31"/>
        <end position="43"/>
    </location>
</feature>
<dbReference type="InterPro" id="IPR005467">
    <property type="entry name" value="His_kinase_dom"/>
</dbReference>
<dbReference type="InterPro" id="IPR003594">
    <property type="entry name" value="HATPase_dom"/>
</dbReference>
<gene>
    <name evidence="14" type="ORF">TeGR_g10145</name>
</gene>
<dbReference type="PANTHER" id="PTHR45436">
    <property type="entry name" value="SENSOR HISTIDINE KINASE YKOH"/>
    <property type="match status" value="1"/>
</dbReference>
<dbReference type="Pfam" id="PF02518">
    <property type="entry name" value="HATPase_c"/>
    <property type="match status" value="1"/>
</dbReference>
<protein>
    <recommendedName>
        <fullName evidence="3">histidine kinase</fullName>
        <ecNumber evidence="3">2.7.13.3</ecNumber>
    </recommendedName>
</protein>
<evidence type="ECO:0000256" key="2">
    <source>
        <dbReference type="ARBA" id="ARBA00004141"/>
    </source>
</evidence>
<keyword evidence="10" id="KW-0472">Membrane</keyword>
<evidence type="ECO:0000256" key="1">
    <source>
        <dbReference type="ARBA" id="ARBA00000085"/>
    </source>
</evidence>
<evidence type="ECO:0000313" key="14">
    <source>
        <dbReference type="EMBL" id="GMI28321.1"/>
    </source>
</evidence>
<keyword evidence="9" id="KW-0902">Two-component regulatory system</keyword>
<evidence type="ECO:0000256" key="12">
    <source>
        <dbReference type="SAM" id="SignalP"/>
    </source>
</evidence>
<evidence type="ECO:0000256" key="9">
    <source>
        <dbReference type="ARBA" id="ARBA00023012"/>
    </source>
</evidence>
<keyword evidence="15" id="KW-1185">Reference proteome</keyword>
<dbReference type="EMBL" id="BRYB01001546">
    <property type="protein sequence ID" value="GMI28321.1"/>
    <property type="molecule type" value="Genomic_DNA"/>
</dbReference>
<keyword evidence="8" id="KW-1133">Transmembrane helix</keyword>
<evidence type="ECO:0000256" key="11">
    <source>
        <dbReference type="SAM" id="MobiDB-lite"/>
    </source>
</evidence>
<comment type="caution">
    <text evidence="14">The sequence shown here is derived from an EMBL/GenBank/DDBJ whole genome shotgun (WGS) entry which is preliminary data.</text>
</comment>
<feature type="domain" description="Histidine kinase" evidence="13">
    <location>
        <begin position="250"/>
        <end position="507"/>
    </location>
</feature>
<keyword evidence="7" id="KW-0418">Kinase</keyword>
<organism evidence="14 15">
    <name type="scientific">Tetraparma gracilis</name>
    <dbReference type="NCBI Taxonomy" id="2962635"/>
    <lineage>
        <taxon>Eukaryota</taxon>
        <taxon>Sar</taxon>
        <taxon>Stramenopiles</taxon>
        <taxon>Ochrophyta</taxon>
        <taxon>Bolidophyceae</taxon>
        <taxon>Parmales</taxon>
        <taxon>Triparmaceae</taxon>
        <taxon>Tetraparma</taxon>
    </lineage>
</organism>
<evidence type="ECO:0000313" key="15">
    <source>
        <dbReference type="Proteomes" id="UP001165060"/>
    </source>
</evidence>
<sequence>MRLCILALLSFLLPATAFLLPPPVRLSPHAPRLSSPHRLLSSPSTPPPPSPPSTNFLQLTTTQFSLLSSLLPSSPSISLLLPSENPLTGALEFSPLIVHSPLPGPLNLRSAAAPQLSGYHQPKQVLPLYPFVSDAPSSPLSPDFKVWEVDGEDVGDIGNLVYNEREGELTVRLLHDSRTTGLIVISSPPPLIPPPGAAFGPYSPMDLRTVARLTRATSLSLRLASTADAYALQSAAATAALHRLSGSLSDDLHALKNPASVIRVLTKLLQRRISAGATRAEVQDLLVPLENAAEELQGQMRGVSVKVGPLLPASEAAIDVDGAREELAPPASTNRTMELNLAGDLLLPIVTAASAVCDAANVTLLHEGLSEGGAELPGVRVNRGGLSRVVTEVLFNAIKYTSVEADERWIKVVVGESGAEEGGGAVGIAVTVTSHSRAMEEGERARAAERGYRGGNVPSGVDGDGLGLDIARREMRAMGGELEVVACGKGDRVREGRGFAIRITCLR</sequence>
<evidence type="ECO:0000256" key="8">
    <source>
        <dbReference type="ARBA" id="ARBA00022989"/>
    </source>
</evidence>
<dbReference type="SUPFAM" id="SSF55874">
    <property type="entry name" value="ATPase domain of HSP90 chaperone/DNA topoisomerase II/histidine kinase"/>
    <property type="match status" value="1"/>
</dbReference>
<evidence type="ECO:0000256" key="7">
    <source>
        <dbReference type="ARBA" id="ARBA00022777"/>
    </source>
</evidence>
<keyword evidence="5" id="KW-0808">Transferase</keyword>
<keyword evidence="6" id="KW-0812">Transmembrane</keyword>
<dbReference type="InterPro" id="IPR036890">
    <property type="entry name" value="HATPase_C_sf"/>
</dbReference>
<feature type="region of interest" description="Disordered" evidence="11">
    <location>
        <begin position="31"/>
        <end position="54"/>
    </location>
</feature>
<evidence type="ECO:0000256" key="10">
    <source>
        <dbReference type="ARBA" id="ARBA00023136"/>
    </source>
</evidence>
<evidence type="ECO:0000256" key="4">
    <source>
        <dbReference type="ARBA" id="ARBA00022553"/>
    </source>
</evidence>
<dbReference type="PANTHER" id="PTHR45436:SF15">
    <property type="entry name" value="SENSOR HISTIDINE KINASE CUSS"/>
    <property type="match status" value="1"/>
</dbReference>
<dbReference type="PROSITE" id="PS50109">
    <property type="entry name" value="HIS_KIN"/>
    <property type="match status" value="1"/>
</dbReference>
<evidence type="ECO:0000256" key="5">
    <source>
        <dbReference type="ARBA" id="ARBA00022679"/>
    </source>
</evidence>
<feature type="chain" id="PRO_5045950107" description="histidine kinase" evidence="12">
    <location>
        <begin position="18"/>
        <end position="507"/>
    </location>
</feature>
<keyword evidence="4" id="KW-0597">Phosphoprotein</keyword>
<dbReference type="EC" id="2.7.13.3" evidence="3"/>
<reference evidence="14 15" key="1">
    <citation type="journal article" date="2023" name="Commun. Biol.">
        <title>Genome analysis of Parmales, the sister group of diatoms, reveals the evolutionary specialization of diatoms from phago-mixotrophs to photoautotrophs.</title>
        <authorList>
            <person name="Ban H."/>
            <person name="Sato S."/>
            <person name="Yoshikawa S."/>
            <person name="Yamada K."/>
            <person name="Nakamura Y."/>
            <person name="Ichinomiya M."/>
            <person name="Sato N."/>
            <person name="Blanc-Mathieu R."/>
            <person name="Endo H."/>
            <person name="Kuwata A."/>
            <person name="Ogata H."/>
        </authorList>
    </citation>
    <scope>NUCLEOTIDE SEQUENCE [LARGE SCALE GENOMIC DNA]</scope>
</reference>
<accession>A0ABQ6MKR5</accession>
<comment type="subcellular location">
    <subcellularLocation>
        <location evidence="2">Membrane</location>
        <topology evidence="2">Multi-pass membrane protein</topology>
    </subcellularLocation>
</comment>
<comment type="catalytic activity">
    <reaction evidence="1">
        <text>ATP + protein L-histidine = ADP + protein N-phospho-L-histidine.</text>
        <dbReference type="EC" id="2.7.13.3"/>
    </reaction>
</comment>
<feature type="signal peptide" evidence="12">
    <location>
        <begin position="1"/>
        <end position="17"/>
    </location>
</feature>
<name>A0ABQ6MKR5_9STRA</name>
<keyword evidence="12" id="KW-0732">Signal</keyword>
<dbReference type="Proteomes" id="UP001165060">
    <property type="component" value="Unassembled WGS sequence"/>
</dbReference>
<dbReference type="SMART" id="SM00387">
    <property type="entry name" value="HATPase_c"/>
    <property type="match status" value="1"/>
</dbReference>
<evidence type="ECO:0000259" key="13">
    <source>
        <dbReference type="PROSITE" id="PS50109"/>
    </source>
</evidence>